<evidence type="ECO:0000256" key="2">
    <source>
        <dbReference type="SAM" id="Phobius"/>
    </source>
</evidence>
<keyword evidence="4" id="KW-1185">Reference proteome</keyword>
<dbReference type="Proteomes" id="UP000326939">
    <property type="component" value="Chromosome 9"/>
</dbReference>
<keyword evidence="2" id="KW-1133">Transmembrane helix</keyword>
<organism evidence="3 4">
    <name type="scientific">Salix brachista</name>
    <dbReference type="NCBI Taxonomy" id="2182728"/>
    <lineage>
        <taxon>Eukaryota</taxon>
        <taxon>Viridiplantae</taxon>
        <taxon>Streptophyta</taxon>
        <taxon>Embryophyta</taxon>
        <taxon>Tracheophyta</taxon>
        <taxon>Spermatophyta</taxon>
        <taxon>Magnoliopsida</taxon>
        <taxon>eudicotyledons</taxon>
        <taxon>Gunneridae</taxon>
        <taxon>Pentapetalae</taxon>
        <taxon>rosids</taxon>
        <taxon>fabids</taxon>
        <taxon>Malpighiales</taxon>
        <taxon>Salicaceae</taxon>
        <taxon>Saliceae</taxon>
        <taxon>Salix</taxon>
    </lineage>
</organism>
<dbReference type="AlphaFoldDB" id="A0A5N5LGG2"/>
<accession>A0A5N5LGG2</accession>
<feature type="transmembrane region" description="Helical" evidence="2">
    <location>
        <begin position="101"/>
        <end position="121"/>
    </location>
</feature>
<name>A0A5N5LGG2_9ROSI</name>
<comment type="caution">
    <text evidence="3">The sequence shown here is derived from an EMBL/GenBank/DDBJ whole genome shotgun (WGS) entry which is preliminary data.</text>
</comment>
<gene>
    <name evidence="3" type="ORF">DKX38_014706</name>
</gene>
<keyword evidence="2" id="KW-0812">Transmembrane</keyword>
<dbReference type="EMBL" id="VDCV01000009">
    <property type="protein sequence ID" value="KAB5541732.1"/>
    <property type="molecule type" value="Genomic_DNA"/>
</dbReference>
<protein>
    <submittedName>
        <fullName evidence="3">Uncharacterized protein</fullName>
    </submittedName>
</protein>
<reference evidence="4" key="1">
    <citation type="journal article" date="2019" name="Gigascience">
        <title>De novo genome assembly of the endangered Acer yangbiense, a plant species with extremely small populations endemic to Yunnan Province, China.</title>
        <authorList>
            <person name="Yang J."/>
            <person name="Wariss H.M."/>
            <person name="Tao L."/>
            <person name="Zhang R."/>
            <person name="Yun Q."/>
            <person name="Hollingsworth P."/>
            <person name="Dao Z."/>
            <person name="Luo G."/>
            <person name="Guo H."/>
            <person name="Ma Y."/>
            <person name="Sun W."/>
        </authorList>
    </citation>
    <scope>NUCLEOTIDE SEQUENCE [LARGE SCALE GENOMIC DNA]</scope>
    <source>
        <strain evidence="4">cv. br00</strain>
    </source>
</reference>
<feature type="region of interest" description="Disordered" evidence="1">
    <location>
        <begin position="48"/>
        <end position="76"/>
    </location>
</feature>
<proteinExistence type="predicted"/>
<sequence>MGRRGKAKQNYKHNFRHPKEVVLVFNGFNSSVQKAMFCRARSLEPQKFGKKKETADTEAKTALANNKKRSKRQPKEKEWRFTLPGFQVPESPCTRLKREGLTALHLVVLVPGIVIGGLELWEGKP</sequence>
<evidence type="ECO:0000256" key="1">
    <source>
        <dbReference type="SAM" id="MobiDB-lite"/>
    </source>
</evidence>
<keyword evidence="2" id="KW-0472">Membrane</keyword>
<evidence type="ECO:0000313" key="4">
    <source>
        <dbReference type="Proteomes" id="UP000326939"/>
    </source>
</evidence>
<evidence type="ECO:0000313" key="3">
    <source>
        <dbReference type="EMBL" id="KAB5541732.1"/>
    </source>
</evidence>